<dbReference type="GO" id="GO:0019789">
    <property type="term" value="F:SUMO transferase activity"/>
    <property type="evidence" value="ECO:0007669"/>
    <property type="project" value="InterPro"/>
</dbReference>
<dbReference type="EMBL" id="KN716195">
    <property type="protein sequence ID" value="KJH50890.1"/>
    <property type="molecule type" value="Genomic_DNA"/>
</dbReference>
<protein>
    <submittedName>
        <fullName evidence="3">Uncharacterized protein</fullName>
    </submittedName>
</protein>
<feature type="coiled-coil region" evidence="2">
    <location>
        <begin position="170"/>
        <end position="218"/>
    </location>
</feature>
<evidence type="ECO:0000256" key="2">
    <source>
        <dbReference type="SAM" id="Coils"/>
    </source>
</evidence>
<dbReference type="GO" id="GO:0000795">
    <property type="term" value="C:synaptonemal complex"/>
    <property type="evidence" value="ECO:0007669"/>
    <property type="project" value="InterPro"/>
</dbReference>
<dbReference type="PANTHER" id="PTHR22663:SF17">
    <property type="entry name" value="RING FINGER PROTEIN NARYA-RELATED"/>
    <property type="match status" value="1"/>
</dbReference>
<reference evidence="3 4" key="1">
    <citation type="submission" date="2013-11" db="EMBL/GenBank/DDBJ databases">
        <title>Draft genome of the bovine lungworm Dictyocaulus viviparus.</title>
        <authorList>
            <person name="Mitreva M."/>
        </authorList>
    </citation>
    <scope>NUCLEOTIDE SEQUENCE [LARGE SCALE GENOMIC DNA]</scope>
    <source>
        <strain evidence="3 4">HannoverDv2000</strain>
    </source>
</reference>
<evidence type="ECO:0000313" key="4">
    <source>
        <dbReference type="Proteomes" id="UP000053766"/>
    </source>
</evidence>
<proteinExistence type="predicted"/>
<evidence type="ECO:0000256" key="1">
    <source>
        <dbReference type="ARBA" id="ARBA00023254"/>
    </source>
</evidence>
<dbReference type="OrthoDB" id="2535391at2759"/>
<organism evidence="3 4">
    <name type="scientific">Dictyocaulus viviparus</name>
    <name type="common">Bovine lungworm</name>
    <dbReference type="NCBI Taxonomy" id="29172"/>
    <lineage>
        <taxon>Eukaryota</taxon>
        <taxon>Metazoa</taxon>
        <taxon>Ecdysozoa</taxon>
        <taxon>Nematoda</taxon>
        <taxon>Chromadorea</taxon>
        <taxon>Rhabditida</taxon>
        <taxon>Rhabditina</taxon>
        <taxon>Rhabditomorpha</taxon>
        <taxon>Strongyloidea</taxon>
        <taxon>Metastrongylidae</taxon>
        <taxon>Dictyocaulus</taxon>
    </lineage>
</organism>
<dbReference type="STRING" id="29172.A0A0D8Y2F8"/>
<dbReference type="GO" id="GO:0016925">
    <property type="term" value="P:protein sumoylation"/>
    <property type="evidence" value="ECO:0007669"/>
    <property type="project" value="TreeGrafter"/>
</dbReference>
<sequence length="345" mass="39347">MMLQRNDVRDISQLDIAHVGRVVTIPPQSAKNAVSVNVCLITKPKYIIITEYSNCSKVILKIFIALYLGTVARKLKIYLCLYFYLNYLYVDKTKSDCSCLVCNRNCAYVEINRSLRPELQVLFRNPRELATQYMRNLSQVLEFQGTNRSRFFKHIAEKEKKATKFAHLARDEIKRRIDKAVEEHARLKCELDMERMRCRDLEARLTENEKTIEELQKNFCGLQPPIARSDSGIDAEMESDSGLSFLNVATSTPIRSCSELRAIQPKNRFTSTGHRNRNHISEMFLASSDNAPSPITLSTDHGLTTPAMLGLKHSVSRGSNSSGRLHSSNKRFEFQSTVAQARKGF</sequence>
<reference evidence="4" key="2">
    <citation type="journal article" date="2016" name="Sci. Rep.">
        <title>Dictyocaulus viviparus genome, variome and transcriptome elucidate lungworm biology and support future intervention.</title>
        <authorList>
            <person name="McNulty S.N."/>
            <person name="Strube C."/>
            <person name="Rosa B.A."/>
            <person name="Martin J.C."/>
            <person name="Tyagi R."/>
            <person name="Choi Y.J."/>
            <person name="Wang Q."/>
            <person name="Hallsworth Pepin K."/>
            <person name="Zhang X."/>
            <person name="Ozersky P."/>
            <person name="Wilson R.K."/>
            <person name="Sternberg P.W."/>
            <person name="Gasser R.B."/>
            <person name="Mitreva M."/>
        </authorList>
    </citation>
    <scope>NUCLEOTIDE SEQUENCE [LARGE SCALE GENOMIC DNA]</scope>
    <source>
        <strain evidence="4">HannoverDv2000</strain>
    </source>
</reference>
<keyword evidence="2" id="KW-0175">Coiled coil</keyword>
<name>A0A0D8Y2F8_DICVI</name>
<dbReference type="InterPro" id="IPR042123">
    <property type="entry name" value="Zip3/RNF212-like"/>
</dbReference>
<dbReference type="PANTHER" id="PTHR22663">
    <property type="entry name" value="RING FINGER PROTEIN NARYA-RELATED"/>
    <property type="match status" value="1"/>
</dbReference>
<dbReference type="Proteomes" id="UP000053766">
    <property type="component" value="Unassembled WGS sequence"/>
</dbReference>
<keyword evidence="1" id="KW-0469">Meiosis</keyword>
<dbReference type="AlphaFoldDB" id="A0A0D8Y2F8"/>
<dbReference type="GO" id="GO:0007129">
    <property type="term" value="P:homologous chromosome pairing at meiosis"/>
    <property type="evidence" value="ECO:0007669"/>
    <property type="project" value="TreeGrafter"/>
</dbReference>
<accession>A0A0D8Y2F8</accession>
<keyword evidence="4" id="KW-1185">Reference proteome</keyword>
<dbReference type="GO" id="GO:0007131">
    <property type="term" value="P:reciprocal meiotic recombination"/>
    <property type="evidence" value="ECO:0007669"/>
    <property type="project" value="InterPro"/>
</dbReference>
<evidence type="ECO:0000313" key="3">
    <source>
        <dbReference type="EMBL" id="KJH50890.1"/>
    </source>
</evidence>
<gene>
    <name evidence="3" type="ORF">DICVIV_02944</name>
</gene>